<dbReference type="InterPro" id="IPR020846">
    <property type="entry name" value="MFS_dom"/>
</dbReference>
<dbReference type="InterPro" id="IPR036259">
    <property type="entry name" value="MFS_trans_sf"/>
</dbReference>
<dbReference type="PANTHER" id="PTHR23501">
    <property type="entry name" value="MAJOR FACILITATOR SUPERFAMILY"/>
    <property type="match status" value="1"/>
</dbReference>
<sequence>MRPSLNISFILIQFPPIDHARPAVSSHPGVQAMEGTTQAWSDFSLTAAYMMIWLIYFVETLLAGITLALVPYVTSAFSMHAFTPTVSILSNILGGVITLSIAKIIDIFGRPYGLLFCLVTGSSGLVMMMVCDGIGTYAAAMVFHTLGNNGVQYILSVLIADTTKLENRALVQALMNSTSLITGWVAGPLAQAYLRGMGWRWAFGSFGALVPLVTLPLLGLLVANYRKARRMGLIEGRGENRGRNLWKSMVYYSREFNAVGLVLASTGIALFLLPFNLYALTGKAWSLPLIVGVILLGFLLLSAFVVWEKSFASIRCLPYRLLLDRTVFGACLLCACLFASYAVWNSYFGSYLQVVQGLSVEEASYVAQLYTVVSVLVAVSAGYMIHRTGHFKTTSLVVGVPLSLLGQSFMMYFRTSSNIGYIIMCFLFISISQGVLVVTDEIAMLAAGSHEHVAAMLAIVSIFGNIGGAIGMTVAASIWSNIVPDRLVRYLPSEDLPNLNKIFGDITTQLSYPMESLTRLAIQHAYEDAMLRLLIASTAISVVGVIGPFMWKNIDVKKI</sequence>
<feature type="transmembrane region" description="Helical" evidence="5">
    <location>
        <begin position="327"/>
        <end position="344"/>
    </location>
</feature>
<dbReference type="Pfam" id="PF07690">
    <property type="entry name" value="MFS_1"/>
    <property type="match status" value="1"/>
</dbReference>
<feature type="transmembrane region" description="Helical" evidence="5">
    <location>
        <begin position="455"/>
        <end position="479"/>
    </location>
</feature>
<feature type="domain" description="Major facilitator superfamily (MFS) profile" evidence="6">
    <location>
        <begin position="48"/>
        <end position="556"/>
    </location>
</feature>
<dbReference type="KEGG" id="aalt:CC77DRAFT_1035523"/>
<evidence type="ECO:0000256" key="4">
    <source>
        <dbReference type="ARBA" id="ARBA00023136"/>
    </source>
</evidence>
<dbReference type="GeneID" id="29112538"/>
<feature type="transmembrane region" description="Helical" evidence="5">
    <location>
        <begin position="201"/>
        <end position="223"/>
    </location>
</feature>
<proteinExistence type="predicted"/>
<evidence type="ECO:0000259" key="6">
    <source>
        <dbReference type="PROSITE" id="PS50850"/>
    </source>
</evidence>
<keyword evidence="2 5" id="KW-0812">Transmembrane</keyword>
<evidence type="ECO:0000313" key="8">
    <source>
        <dbReference type="Proteomes" id="UP000077248"/>
    </source>
</evidence>
<dbReference type="GO" id="GO:0005886">
    <property type="term" value="C:plasma membrane"/>
    <property type="evidence" value="ECO:0007669"/>
    <property type="project" value="TreeGrafter"/>
</dbReference>
<dbReference type="RefSeq" id="XP_018379913.1">
    <property type="nucleotide sequence ID" value="XM_018526944.1"/>
</dbReference>
<dbReference type="PROSITE" id="PS50850">
    <property type="entry name" value="MFS"/>
    <property type="match status" value="1"/>
</dbReference>
<keyword evidence="8" id="KW-1185">Reference proteome</keyword>
<organism evidence="7 8">
    <name type="scientific">Alternaria alternata</name>
    <name type="common">Alternaria rot fungus</name>
    <name type="synonym">Torula alternata</name>
    <dbReference type="NCBI Taxonomy" id="5599"/>
    <lineage>
        <taxon>Eukaryota</taxon>
        <taxon>Fungi</taxon>
        <taxon>Dikarya</taxon>
        <taxon>Ascomycota</taxon>
        <taxon>Pezizomycotina</taxon>
        <taxon>Dothideomycetes</taxon>
        <taxon>Pleosporomycetidae</taxon>
        <taxon>Pleosporales</taxon>
        <taxon>Pleosporineae</taxon>
        <taxon>Pleosporaceae</taxon>
        <taxon>Alternaria</taxon>
        <taxon>Alternaria sect. Alternaria</taxon>
        <taxon>Alternaria alternata complex</taxon>
    </lineage>
</organism>
<dbReference type="SUPFAM" id="SSF103473">
    <property type="entry name" value="MFS general substrate transporter"/>
    <property type="match status" value="2"/>
</dbReference>
<dbReference type="InterPro" id="IPR011701">
    <property type="entry name" value="MFS"/>
</dbReference>
<feature type="transmembrane region" description="Helical" evidence="5">
    <location>
        <begin position="53"/>
        <end position="74"/>
    </location>
</feature>
<dbReference type="PANTHER" id="PTHR23501:SF3">
    <property type="entry name" value="MAJOR FACILITATOR SUPERFAMILY (MFS) PROFILE DOMAIN-CONTAINING PROTEIN"/>
    <property type="match status" value="1"/>
</dbReference>
<protein>
    <submittedName>
        <fullName evidence="7">Siderophore iron transporter mirB</fullName>
    </submittedName>
</protein>
<feature type="transmembrane region" description="Helical" evidence="5">
    <location>
        <begin position="364"/>
        <end position="384"/>
    </location>
</feature>
<feature type="transmembrane region" description="Helical" evidence="5">
    <location>
        <begin position="170"/>
        <end position="189"/>
    </location>
</feature>
<feature type="transmembrane region" description="Helical" evidence="5">
    <location>
        <begin position="86"/>
        <end position="105"/>
    </location>
</feature>
<gene>
    <name evidence="7" type="ORF">CC77DRAFT_1035523</name>
</gene>
<reference evidence="7 8" key="1">
    <citation type="submission" date="2016-05" db="EMBL/GenBank/DDBJ databases">
        <title>Comparative analysis of secretome profiles of manganese(II)-oxidizing ascomycete fungi.</title>
        <authorList>
            <consortium name="DOE Joint Genome Institute"/>
            <person name="Zeiner C.A."/>
            <person name="Purvine S.O."/>
            <person name="Zink E.M."/>
            <person name="Wu S."/>
            <person name="Pasa-Tolic L."/>
            <person name="Chaput D.L."/>
            <person name="Haridas S."/>
            <person name="Grigoriev I.V."/>
            <person name="Santelli C.M."/>
            <person name="Hansel C.M."/>
        </authorList>
    </citation>
    <scope>NUCLEOTIDE SEQUENCE [LARGE SCALE GENOMIC DNA]</scope>
    <source>
        <strain evidence="7 8">SRC1lrK2f</strain>
    </source>
</reference>
<feature type="transmembrane region" description="Helical" evidence="5">
    <location>
        <begin position="529"/>
        <end position="551"/>
    </location>
</feature>
<name>A0A177D5V0_ALTAL</name>
<dbReference type="VEuPathDB" id="FungiDB:CC77DRAFT_1035523"/>
<dbReference type="Proteomes" id="UP000077248">
    <property type="component" value="Unassembled WGS sequence"/>
</dbReference>
<feature type="transmembrane region" description="Helical" evidence="5">
    <location>
        <begin position="136"/>
        <end position="158"/>
    </location>
</feature>
<evidence type="ECO:0000256" key="3">
    <source>
        <dbReference type="ARBA" id="ARBA00022989"/>
    </source>
</evidence>
<feature type="transmembrane region" description="Helical" evidence="5">
    <location>
        <begin position="419"/>
        <end position="443"/>
    </location>
</feature>
<keyword evidence="4 5" id="KW-0472">Membrane</keyword>
<dbReference type="EMBL" id="KV441499">
    <property type="protein sequence ID" value="OAG14492.1"/>
    <property type="molecule type" value="Genomic_DNA"/>
</dbReference>
<feature type="transmembrane region" description="Helical" evidence="5">
    <location>
        <begin position="112"/>
        <end position="130"/>
    </location>
</feature>
<dbReference type="Gene3D" id="1.20.1250.20">
    <property type="entry name" value="MFS general substrate transporter like domains"/>
    <property type="match status" value="2"/>
</dbReference>
<feature type="transmembrane region" description="Helical" evidence="5">
    <location>
        <begin position="285"/>
        <end position="307"/>
    </location>
</feature>
<keyword evidence="3 5" id="KW-1133">Transmembrane helix</keyword>
<accession>A0A177D5V0</accession>
<dbReference type="GO" id="GO:0022857">
    <property type="term" value="F:transmembrane transporter activity"/>
    <property type="evidence" value="ECO:0007669"/>
    <property type="project" value="InterPro"/>
</dbReference>
<evidence type="ECO:0000313" key="7">
    <source>
        <dbReference type="EMBL" id="OAG14492.1"/>
    </source>
</evidence>
<dbReference type="OMA" id="MIFHTVG"/>
<dbReference type="AlphaFoldDB" id="A0A177D5V0"/>
<evidence type="ECO:0000256" key="1">
    <source>
        <dbReference type="ARBA" id="ARBA00004141"/>
    </source>
</evidence>
<comment type="subcellular location">
    <subcellularLocation>
        <location evidence="1">Membrane</location>
        <topology evidence="1">Multi-pass membrane protein</topology>
    </subcellularLocation>
</comment>
<feature type="transmembrane region" description="Helical" evidence="5">
    <location>
        <begin position="256"/>
        <end position="279"/>
    </location>
</feature>
<evidence type="ECO:0000256" key="5">
    <source>
        <dbReference type="SAM" id="Phobius"/>
    </source>
</evidence>
<evidence type="ECO:0000256" key="2">
    <source>
        <dbReference type="ARBA" id="ARBA00022692"/>
    </source>
</evidence>